<reference evidence="1" key="1">
    <citation type="journal article" date="2021" name="Environ. Microbiol.">
        <title>Gene family expansions and transcriptome signatures uncover fungal adaptations to wood decay.</title>
        <authorList>
            <person name="Hage H."/>
            <person name="Miyauchi S."/>
            <person name="Viragh M."/>
            <person name="Drula E."/>
            <person name="Min B."/>
            <person name="Chaduli D."/>
            <person name="Navarro D."/>
            <person name="Favel A."/>
            <person name="Norest M."/>
            <person name="Lesage-Meessen L."/>
            <person name="Balint B."/>
            <person name="Merenyi Z."/>
            <person name="de Eugenio L."/>
            <person name="Morin E."/>
            <person name="Martinez A.T."/>
            <person name="Baldrian P."/>
            <person name="Stursova M."/>
            <person name="Martinez M.J."/>
            <person name="Novotny C."/>
            <person name="Magnuson J.K."/>
            <person name="Spatafora J.W."/>
            <person name="Maurice S."/>
            <person name="Pangilinan J."/>
            <person name="Andreopoulos W."/>
            <person name="LaButti K."/>
            <person name="Hundley H."/>
            <person name="Na H."/>
            <person name="Kuo A."/>
            <person name="Barry K."/>
            <person name="Lipzen A."/>
            <person name="Henrissat B."/>
            <person name="Riley R."/>
            <person name="Ahrendt S."/>
            <person name="Nagy L.G."/>
            <person name="Grigoriev I.V."/>
            <person name="Martin F."/>
            <person name="Rosso M.N."/>
        </authorList>
    </citation>
    <scope>NUCLEOTIDE SEQUENCE</scope>
    <source>
        <strain evidence="1">CBS 384.51</strain>
    </source>
</reference>
<evidence type="ECO:0000313" key="1">
    <source>
        <dbReference type="EMBL" id="KAI0083789.1"/>
    </source>
</evidence>
<accession>A0ACB8TP63</accession>
<protein>
    <submittedName>
        <fullName evidence="1">Uncharacterized protein</fullName>
    </submittedName>
</protein>
<proteinExistence type="predicted"/>
<dbReference type="Proteomes" id="UP001055072">
    <property type="component" value="Unassembled WGS sequence"/>
</dbReference>
<evidence type="ECO:0000313" key="2">
    <source>
        <dbReference type="Proteomes" id="UP001055072"/>
    </source>
</evidence>
<dbReference type="EMBL" id="MU274953">
    <property type="protein sequence ID" value="KAI0083789.1"/>
    <property type="molecule type" value="Genomic_DNA"/>
</dbReference>
<comment type="caution">
    <text evidence="1">The sequence shown here is derived from an EMBL/GenBank/DDBJ whole genome shotgun (WGS) entry which is preliminary data.</text>
</comment>
<keyword evidence="2" id="KW-1185">Reference proteome</keyword>
<organism evidence="1 2">
    <name type="scientific">Irpex rosettiformis</name>
    <dbReference type="NCBI Taxonomy" id="378272"/>
    <lineage>
        <taxon>Eukaryota</taxon>
        <taxon>Fungi</taxon>
        <taxon>Dikarya</taxon>
        <taxon>Basidiomycota</taxon>
        <taxon>Agaricomycotina</taxon>
        <taxon>Agaricomycetes</taxon>
        <taxon>Polyporales</taxon>
        <taxon>Irpicaceae</taxon>
        <taxon>Irpex</taxon>
    </lineage>
</organism>
<sequence length="150" mass="15096">MFSVLKSLFLAVLIGAAAIQGAPTKRQIGNLQCNINRVQIVSALAQMGGTLKTLKKETANDATASAAVAAAQTGLDTANQGVATIAKALVTGQAAPADARTQVEDGLNAVLSATQNATSTDPQVTSDFQKLTTQLTAAGKAGDGVLANCK</sequence>
<name>A0ACB8TP63_9APHY</name>
<gene>
    <name evidence="1" type="ORF">BDY19DRAFT_613839</name>
</gene>